<feature type="region of interest" description="Disordered" evidence="1">
    <location>
        <begin position="135"/>
        <end position="154"/>
    </location>
</feature>
<organism evidence="2 3">
    <name type="scientific">Actinokineospora globicatena</name>
    <dbReference type="NCBI Taxonomy" id="103729"/>
    <lineage>
        <taxon>Bacteria</taxon>
        <taxon>Bacillati</taxon>
        <taxon>Actinomycetota</taxon>
        <taxon>Actinomycetes</taxon>
        <taxon>Pseudonocardiales</taxon>
        <taxon>Pseudonocardiaceae</taxon>
        <taxon>Actinokineospora</taxon>
    </lineage>
</organism>
<keyword evidence="3" id="KW-1185">Reference proteome</keyword>
<evidence type="ECO:0000256" key="1">
    <source>
        <dbReference type="SAM" id="MobiDB-lite"/>
    </source>
</evidence>
<protein>
    <submittedName>
        <fullName evidence="2">Uncharacterized protein</fullName>
    </submittedName>
</protein>
<feature type="compositionally biased region" description="Low complexity" evidence="1">
    <location>
        <begin position="18"/>
        <end position="27"/>
    </location>
</feature>
<proteinExistence type="predicted"/>
<evidence type="ECO:0000313" key="3">
    <source>
        <dbReference type="Proteomes" id="UP001165042"/>
    </source>
</evidence>
<comment type="caution">
    <text evidence="2">The sequence shown here is derived from an EMBL/GenBank/DDBJ whole genome shotgun (WGS) entry which is preliminary data.</text>
</comment>
<feature type="region of interest" description="Disordered" evidence="1">
    <location>
        <begin position="1"/>
        <end position="77"/>
    </location>
</feature>
<gene>
    <name evidence="2" type="ORF">Aglo03_54230</name>
</gene>
<name>A0A9W6VAT1_9PSEU</name>
<reference evidence="2" key="1">
    <citation type="submission" date="2023-02" db="EMBL/GenBank/DDBJ databases">
        <title>Actinokineospora globicatena NBRC 15670.</title>
        <authorList>
            <person name="Ichikawa N."/>
            <person name="Sato H."/>
            <person name="Tonouchi N."/>
        </authorList>
    </citation>
    <scope>NUCLEOTIDE SEQUENCE</scope>
    <source>
        <strain evidence="2">NBRC 15670</strain>
    </source>
</reference>
<dbReference type="AlphaFoldDB" id="A0A9W6VAT1"/>
<evidence type="ECO:0000313" key="2">
    <source>
        <dbReference type="EMBL" id="GLW94607.1"/>
    </source>
</evidence>
<accession>A0A9W6VAT1</accession>
<dbReference type="EMBL" id="BSSD01000009">
    <property type="protein sequence ID" value="GLW94607.1"/>
    <property type="molecule type" value="Genomic_DNA"/>
</dbReference>
<dbReference type="Proteomes" id="UP001165042">
    <property type="component" value="Unassembled WGS sequence"/>
</dbReference>
<sequence length="154" mass="16092">MLPGQVPQAVRPNQHGAPPNQGQFRGQQPGGPRPEARQAVPPPPVQARPPQHTGPQQPPRPDMSTPAIAPQQAPVYPPLAQAPVLEAFGGGGFGPAGSGLYPTGSTPVPVRAVEPDGLPTVKDQVRKRPAYLVEGDDDEMFGNDEFTAPPVIGE</sequence>